<dbReference type="Pfam" id="PF03542">
    <property type="entry name" value="Tuberin"/>
    <property type="match status" value="1"/>
</dbReference>
<evidence type="ECO:0000313" key="4">
    <source>
        <dbReference type="EMBL" id="EPS39017.1"/>
    </source>
</evidence>
<name>S8BUN0_DACHA</name>
<evidence type="ECO:0000259" key="3">
    <source>
        <dbReference type="PROSITE" id="PS50085"/>
    </source>
</evidence>
<keyword evidence="1" id="KW-0343">GTPase activation</keyword>
<proteinExistence type="predicted"/>
<dbReference type="PANTHER" id="PTHR10063:SF0">
    <property type="entry name" value="TUBERIN"/>
    <property type="match status" value="1"/>
</dbReference>
<evidence type="ECO:0000313" key="5">
    <source>
        <dbReference type="Proteomes" id="UP000015100"/>
    </source>
</evidence>
<dbReference type="InterPro" id="IPR027107">
    <property type="entry name" value="Tuberin/Ral-act_asu"/>
</dbReference>
<dbReference type="SUPFAM" id="SSF48371">
    <property type="entry name" value="ARM repeat"/>
    <property type="match status" value="1"/>
</dbReference>
<dbReference type="Proteomes" id="UP000015100">
    <property type="component" value="Unassembled WGS sequence"/>
</dbReference>
<evidence type="ECO:0000256" key="1">
    <source>
        <dbReference type="ARBA" id="ARBA00022468"/>
    </source>
</evidence>
<reference evidence="4 5" key="1">
    <citation type="journal article" date="2013" name="PLoS Genet.">
        <title>Genomic mechanisms accounting for the adaptation to parasitism in nematode-trapping fungi.</title>
        <authorList>
            <person name="Meerupati T."/>
            <person name="Andersson K.M."/>
            <person name="Friman E."/>
            <person name="Kumar D."/>
            <person name="Tunlid A."/>
            <person name="Ahren D."/>
        </authorList>
    </citation>
    <scope>NUCLEOTIDE SEQUENCE [LARGE SCALE GENOMIC DNA]</scope>
    <source>
        <strain evidence="4 5">CBS 200.50</strain>
    </source>
</reference>
<dbReference type="GO" id="GO:0032007">
    <property type="term" value="P:negative regulation of TOR signaling"/>
    <property type="evidence" value="ECO:0007669"/>
    <property type="project" value="TreeGrafter"/>
</dbReference>
<feature type="compositionally biased region" description="Polar residues" evidence="2">
    <location>
        <begin position="667"/>
        <end position="680"/>
    </location>
</feature>
<dbReference type="OrthoDB" id="19311at2759"/>
<dbReference type="InterPro" id="IPR018515">
    <property type="entry name" value="Tuberin-type_domain"/>
</dbReference>
<feature type="region of interest" description="Disordered" evidence="2">
    <location>
        <begin position="648"/>
        <end position="680"/>
    </location>
</feature>
<dbReference type="GO" id="GO:0005634">
    <property type="term" value="C:nucleus"/>
    <property type="evidence" value="ECO:0007669"/>
    <property type="project" value="InterPro"/>
</dbReference>
<dbReference type="InterPro" id="IPR016024">
    <property type="entry name" value="ARM-type_fold"/>
</dbReference>
<dbReference type="Pfam" id="PF02145">
    <property type="entry name" value="Rap_GAP"/>
    <property type="match status" value="1"/>
</dbReference>
<accession>S8BUN0</accession>
<dbReference type="STRING" id="1284197.S8BUN0"/>
<feature type="compositionally biased region" description="Low complexity" evidence="2">
    <location>
        <begin position="651"/>
        <end position="666"/>
    </location>
</feature>
<dbReference type="Pfam" id="PF11864">
    <property type="entry name" value="DUF3384"/>
    <property type="match status" value="1"/>
</dbReference>
<dbReference type="SUPFAM" id="SSF111347">
    <property type="entry name" value="Rap/Ran-GAP"/>
    <property type="match status" value="1"/>
</dbReference>
<sequence length="1591" mass="175500">MSRVESPPDTKQSSGFAGVFRGLGRLKSSASVPSPTGTGNSGSSLSPALTTPGSPFPNTESPLSDSHYTPNGVHSNGLLADGTPRSAAAAAATVAAGGSIHTHHQLLQLKHGNPLPMRINAAENLCRTIVDYPISSVSTVWLTAQDLADIQNPPEARHAAFRLLIACISQSEGSSLDRITYFRAIANNHSTNDFELQLEALVALTNNGKDLVAFERDIQPLLSRWLKAWFREAAAARQARKRDNYPTSSFSPAESNLQQLFSFLISVVKFSFKTFQEKELVPLLNDILSICKKTTSKEDITRSLMFIDVLITYGYIPKPSLTPCIEVLCGAYATIRDLTDATWNAICNLCKSYMAHNSILALKSILESPSRKETQFNSNTLRGAVCFFERLLLGAGDNGLPELQISTVMTAYKASLSANNPRLELDLCRAIFNILSKREVVEQITFDEWAMPLDIVHQCATRAAERLQSIAPNQDATAKKDNVAIAVYASVSQIIAQLEKLCASVDFNSSEVVMDFFFKLHPHLPDSCAELVINYYATEHLCYPSCSAWLLNSRRLIDIFFKNTGRPYHMRISILSLIKDVYETIKEVCDEHSLHALIVAIFDVMPGEHDVRVLEMLVRVAVDVAKDGGELLFQKIMTVMAETLENHSTKGGSANGSVGNGSNSSVDDASSGTTKTVTPTSPSNIIARGFTWIFIQNFQSNPTRAVAVYDELLRIAGSNLYELDARLTAARLLVRIRADSENYICLVEDTESHTLAALFGKTERSADELARSDSESSEVMGLSAPSLGRNTSLRNVGSHGTLPRSASRGNMEKYVRVKPKPPLWTYPEVRAFPEPLPQVASQELSCSVETFDNGSGTGLEMMPERKVLNLRKWLDIVNLVIENGAEFEFFSYILVHLPAQICNKTLFSNCAEQIQHMRLIICEQLHTNRLPNVELPADVKKAEMAVALIHILTILIAYQEHYSRMDQEAIVKAFQLGLHSWQRTAKPCIHALSICSYELPMATTKFLPGILVKLSQIITNSAVSVHILEFLSLLAHLPSTTVNFTEPDYKSVFAIAFRYIQHTKETHLSRTTSLHRATGKEISPDISITNSHQQEQPQISQYVLTLAYNVISTWFLALKLSDRAKYVTWITRGLILGDGGQKDVLDEQSQASIDMLRRFTYADVDLKNHVKGVQPVGHMNSSKSWLLGSKIITINTSIITGASQVVIRQPSGTSSFNLSPESQQAQSIHQGSFTSEALSVNNGSGGESPIDRSHHHHLLEATRQPAVLPSHVLMQITTDVSSEISRPVLLPEDDQTNRAISVFDRIPVVDFHKIGVVYVGSGQTEETEILSNVMGSSDYTDFVDKLGDLIALQGSTINSGGLDREHNMDGEFAFYWNDKITQIIFHVTTMMPTNRIHDPQCTNKKRHIGNDFVNIIFNNSGLAYKFDTIPAQFNFVNIVITPEAKTGFIATRLKNWDEADKLYYKVQVMVKPGLPDISPAGGGEGKMVSGKHLSATVRNLALNASVFAHVYNEGGMDFVSNWRHRLRGINKLRERLGVTVSPGSRASDYRRISLAMSVASSTEFPDARGEAGGAGNEVDGLLENVDFSKWT</sequence>
<dbReference type="InterPro" id="IPR000331">
    <property type="entry name" value="Rap/Ran_GAP_dom"/>
</dbReference>
<dbReference type="GO" id="GO:0033596">
    <property type="term" value="C:TSC1-TSC2 complex"/>
    <property type="evidence" value="ECO:0007669"/>
    <property type="project" value="TreeGrafter"/>
</dbReference>
<keyword evidence="5" id="KW-1185">Reference proteome</keyword>
<feature type="region of interest" description="Disordered" evidence="2">
    <location>
        <begin position="27"/>
        <end position="81"/>
    </location>
</feature>
<dbReference type="EMBL" id="AQGS01000506">
    <property type="protein sequence ID" value="EPS39017.1"/>
    <property type="molecule type" value="Genomic_DNA"/>
</dbReference>
<evidence type="ECO:0000256" key="2">
    <source>
        <dbReference type="SAM" id="MobiDB-lite"/>
    </source>
</evidence>
<feature type="region of interest" description="Disordered" evidence="2">
    <location>
        <begin position="1"/>
        <end position="20"/>
    </location>
</feature>
<dbReference type="eggNOG" id="KOG3687">
    <property type="taxonomic scope" value="Eukaryota"/>
</dbReference>
<dbReference type="OMA" id="ATRFLMN"/>
<dbReference type="HOGENOM" id="CLU_003828_0_0_1"/>
<protein>
    <recommendedName>
        <fullName evidence="3">Rap-GAP domain-containing protein</fullName>
    </recommendedName>
</protein>
<dbReference type="PANTHER" id="PTHR10063">
    <property type="entry name" value="TUBERIN"/>
    <property type="match status" value="1"/>
</dbReference>
<reference evidence="5" key="2">
    <citation type="submission" date="2013-04" db="EMBL/GenBank/DDBJ databases">
        <title>Genomic mechanisms accounting for the adaptation to parasitism in nematode-trapping fungi.</title>
        <authorList>
            <person name="Ahren D.G."/>
        </authorList>
    </citation>
    <scope>NUCLEOTIDE SEQUENCE [LARGE SCALE GENOMIC DNA]</scope>
    <source>
        <strain evidence="5">CBS 200.50</strain>
    </source>
</reference>
<dbReference type="Gene3D" id="3.40.50.11210">
    <property type="entry name" value="Rap/Ran-GAP"/>
    <property type="match status" value="1"/>
</dbReference>
<dbReference type="InterPro" id="IPR024584">
    <property type="entry name" value="Tuberin_N"/>
</dbReference>
<feature type="domain" description="Rap-GAP" evidence="3">
    <location>
        <begin position="1300"/>
        <end position="1540"/>
    </location>
</feature>
<dbReference type="FunFam" id="3.40.50.11210:FF:000007">
    <property type="entry name" value="Tuberous sclerosis 2"/>
    <property type="match status" value="1"/>
</dbReference>
<feature type="compositionally biased region" description="Polar residues" evidence="2">
    <location>
        <begin position="48"/>
        <end position="74"/>
    </location>
</feature>
<dbReference type="InterPro" id="IPR035974">
    <property type="entry name" value="Rap/Ran-GAP_sf"/>
</dbReference>
<gene>
    <name evidence="4" type="ORF">H072_7218</name>
</gene>
<organism evidence="4 5">
    <name type="scientific">Dactylellina haptotyla (strain CBS 200.50)</name>
    <name type="common">Nematode-trapping fungus</name>
    <name type="synonym">Monacrosporium haptotylum</name>
    <dbReference type="NCBI Taxonomy" id="1284197"/>
    <lineage>
        <taxon>Eukaryota</taxon>
        <taxon>Fungi</taxon>
        <taxon>Dikarya</taxon>
        <taxon>Ascomycota</taxon>
        <taxon>Pezizomycotina</taxon>
        <taxon>Orbiliomycetes</taxon>
        <taxon>Orbiliales</taxon>
        <taxon>Orbiliaceae</taxon>
        <taxon>Dactylellina</taxon>
    </lineage>
</organism>
<dbReference type="GO" id="GO:0005096">
    <property type="term" value="F:GTPase activator activity"/>
    <property type="evidence" value="ECO:0007669"/>
    <property type="project" value="UniProtKB-KW"/>
</dbReference>
<dbReference type="GO" id="GO:0051056">
    <property type="term" value="P:regulation of small GTPase mediated signal transduction"/>
    <property type="evidence" value="ECO:0007669"/>
    <property type="project" value="InterPro"/>
</dbReference>
<comment type="caution">
    <text evidence="4">The sequence shown here is derived from an EMBL/GenBank/DDBJ whole genome shotgun (WGS) entry which is preliminary data.</text>
</comment>
<dbReference type="PROSITE" id="PS50085">
    <property type="entry name" value="RAPGAP"/>
    <property type="match status" value="1"/>
</dbReference>
<feature type="compositionally biased region" description="Low complexity" evidence="2">
    <location>
        <begin position="31"/>
        <end position="47"/>
    </location>
</feature>